<evidence type="ECO:0000313" key="1">
    <source>
        <dbReference type="EMBL" id="KAH3807956.1"/>
    </source>
</evidence>
<dbReference type="Proteomes" id="UP000828390">
    <property type="component" value="Unassembled WGS sequence"/>
</dbReference>
<reference evidence="1" key="1">
    <citation type="journal article" date="2019" name="bioRxiv">
        <title>The Genome of the Zebra Mussel, Dreissena polymorpha: A Resource for Invasive Species Research.</title>
        <authorList>
            <person name="McCartney M.A."/>
            <person name="Auch B."/>
            <person name="Kono T."/>
            <person name="Mallez S."/>
            <person name="Zhang Y."/>
            <person name="Obille A."/>
            <person name="Becker A."/>
            <person name="Abrahante J.E."/>
            <person name="Garbe J."/>
            <person name="Badalamenti J.P."/>
            <person name="Herman A."/>
            <person name="Mangelson H."/>
            <person name="Liachko I."/>
            <person name="Sullivan S."/>
            <person name="Sone E.D."/>
            <person name="Koren S."/>
            <person name="Silverstein K.A.T."/>
            <person name="Beckman K.B."/>
            <person name="Gohl D.M."/>
        </authorList>
    </citation>
    <scope>NUCLEOTIDE SEQUENCE</scope>
    <source>
        <strain evidence="1">Duluth1</strain>
        <tissue evidence="1">Whole animal</tissue>
    </source>
</reference>
<keyword evidence="2" id="KW-1185">Reference proteome</keyword>
<protein>
    <submittedName>
        <fullName evidence="1">Uncharacterized protein</fullName>
    </submittedName>
</protein>
<evidence type="ECO:0000313" key="2">
    <source>
        <dbReference type="Proteomes" id="UP000828390"/>
    </source>
</evidence>
<name>A0A9D4G345_DREPO</name>
<accession>A0A9D4G345</accession>
<gene>
    <name evidence="1" type="ORF">DPMN_136304</name>
</gene>
<dbReference type="EMBL" id="JAIWYP010000006">
    <property type="protein sequence ID" value="KAH3807956.1"/>
    <property type="molecule type" value="Genomic_DNA"/>
</dbReference>
<sequence length="87" mass="9457">MCECQSIFTGLAASSRQPYVRTCPCDLSGENILILNQRLSAPGEVLVGVRAGYRKRPTSRGVPGSLKCLVYSTDTLHPRLTSLAEDM</sequence>
<proteinExistence type="predicted"/>
<organism evidence="1 2">
    <name type="scientific">Dreissena polymorpha</name>
    <name type="common">Zebra mussel</name>
    <name type="synonym">Mytilus polymorpha</name>
    <dbReference type="NCBI Taxonomy" id="45954"/>
    <lineage>
        <taxon>Eukaryota</taxon>
        <taxon>Metazoa</taxon>
        <taxon>Spiralia</taxon>
        <taxon>Lophotrochozoa</taxon>
        <taxon>Mollusca</taxon>
        <taxon>Bivalvia</taxon>
        <taxon>Autobranchia</taxon>
        <taxon>Heteroconchia</taxon>
        <taxon>Euheterodonta</taxon>
        <taxon>Imparidentia</taxon>
        <taxon>Neoheterodontei</taxon>
        <taxon>Myida</taxon>
        <taxon>Dreissenoidea</taxon>
        <taxon>Dreissenidae</taxon>
        <taxon>Dreissena</taxon>
    </lineage>
</organism>
<dbReference type="AlphaFoldDB" id="A0A9D4G345"/>
<comment type="caution">
    <text evidence="1">The sequence shown here is derived from an EMBL/GenBank/DDBJ whole genome shotgun (WGS) entry which is preliminary data.</text>
</comment>
<reference evidence="1" key="2">
    <citation type="submission" date="2020-11" db="EMBL/GenBank/DDBJ databases">
        <authorList>
            <person name="McCartney M.A."/>
            <person name="Auch B."/>
            <person name="Kono T."/>
            <person name="Mallez S."/>
            <person name="Becker A."/>
            <person name="Gohl D.M."/>
            <person name="Silverstein K.A.T."/>
            <person name="Koren S."/>
            <person name="Bechman K.B."/>
            <person name="Herman A."/>
            <person name="Abrahante J.E."/>
            <person name="Garbe J."/>
        </authorList>
    </citation>
    <scope>NUCLEOTIDE SEQUENCE</scope>
    <source>
        <strain evidence="1">Duluth1</strain>
        <tissue evidence="1">Whole animal</tissue>
    </source>
</reference>